<evidence type="ECO:0000313" key="7">
    <source>
        <dbReference type="EnsemblPlants" id="Pp3c4_27400V3.1"/>
    </source>
</evidence>
<evidence type="ECO:0000256" key="2">
    <source>
        <dbReference type="ARBA" id="ARBA00009295"/>
    </source>
</evidence>
<dbReference type="EnsemblPlants" id="Pp3c4_27400V3.1">
    <property type="protein sequence ID" value="Pp3c4_27400V3.1"/>
    <property type="gene ID" value="Pp3c4_27400"/>
</dbReference>
<feature type="domain" description="Fatty acid desaturase N-terminal" evidence="5">
    <location>
        <begin position="18"/>
        <end position="77"/>
    </location>
</feature>
<dbReference type="GO" id="GO:0016020">
    <property type="term" value="C:membrane"/>
    <property type="evidence" value="ECO:0007669"/>
    <property type="project" value="UniProtKB-SubCell"/>
</dbReference>
<name>A0A2K1KQ60_PHYPA</name>
<evidence type="ECO:0000313" key="8">
    <source>
        <dbReference type="Proteomes" id="UP000006727"/>
    </source>
</evidence>
<keyword evidence="4" id="KW-0812">Transmembrane</keyword>
<dbReference type="InterPro" id="IPR012171">
    <property type="entry name" value="Fatty_acid_desaturase"/>
</dbReference>
<feature type="transmembrane region" description="Helical" evidence="4">
    <location>
        <begin position="207"/>
        <end position="227"/>
    </location>
</feature>
<dbReference type="EMBL" id="ABEU02000004">
    <property type="protein sequence ID" value="PNR55915.1"/>
    <property type="molecule type" value="Genomic_DNA"/>
</dbReference>
<comment type="subcellular location">
    <subcellularLocation>
        <location evidence="1">Membrane</location>
    </subcellularLocation>
</comment>
<reference evidence="6 8" key="2">
    <citation type="journal article" date="2018" name="Plant J.">
        <title>The Physcomitrella patens chromosome-scale assembly reveals moss genome structure and evolution.</title>
        <authorList>
            <person name="Lang D."/>
            <person name="Ullrich K.K."/>
            <person name="Murat F."/>
            <person name="Fuchs J."/>
            <person name="Jenkins J."/>
            <person name="Haas F.B."/>
            <person name="Piednoel M."/>
            <person name="Gundlach H."/>
            <person name="Van Bel M."/>
            <person name="Meyberg R."/>
            <person name="Vives C."/>
            <person name="Morata J."/>
            <person name="Symeonidi A."/>
            <person name="Hiss M."/>
            <person name="Muchero W."/>
            <person name="Kamisugi Y."/>
            <person name="Saleh O."/>
            <person name="Blanc G."/>
            <person name="Decker E.L."/>
            <person name="van Gessel N."/>
            <person name="Grimwood J."/>
            <person name="Hayes R.D."/>
            <person name="Graham S.W."/>
            <person name="Gunter L.E."/>
            <person name="McDaniel S.F."/>
            <person name="Hoernstein S.N.W."/>
            <person name="Larsson A."/>
            <person name="Li F.W."/>
            <person name="Perroud P.F."/>
            <person name="Phillips J."/>
            <person name="Ranjan P."/>
            <person name="Rokshar D.S."/>
            <person name="Rothfels C.J."/>
            <person name="Schneider L."/>
            <person name="Shu S."/>
            <person name="Stevenson D.W."/>
            <person name="Thummler F."/>
            <person name="Tillich M."/>
            <person name="Villarreal Aguilar J.C."/>
            <person name="Widiez T."/>
            <person name="Wong G.K."/>
            <person name="Wymore A."/>
            <person name="Zhang Y."/>
            <person name="Zimmer A.D."/>
            <person name="Quatrano R.S."/>
            <person name="Mayer K.F.X."/>
            <person name="Goodstein D."/>
            <person name="Casacuberta J.M."/>
            <person name="Vandepoele K."/>
            <person name="Reski R."/>
            <person name="Cuming A.C."/>
            <person name="Tuskan G.A."/>
            <person name="Maumus F."/>
            <person name="Salse J."/>
            <person name="Schmutz J."/>
            <person name="Rensing S.A."/>
        </authorList>
    </citation>
    <scope>NUCLEOTIDE SEQUENCE [LARGE SCALE GENOMIC DNA]</scope>
    <source>
        <strain evidence="7 8">cv. Gransden 2004</strain>
    </source>
</reference>
<keyword evidence="4" id="KW-0472">Membrane</keyword>
<evidence type="ECO:0000256" key="3">
    <source>
        <dbReference type="ARBA" id="ARBA00023002"/>
    </source>
</evidence>
<gene>
    <name evidence="6" type="ORF">PHYPA_006812</name>
</gene>
<evidence type="ECO:0000256" key="4">
    <source>
        <dbReference type="SAM" id="Phobius"/>
    </source>
</evidence>
<dbReference type="GO" id="GO:0016717">
    <property type="term" value="F:oxidoreductase activity, acting on paired donors, with oxidation of a pair of donors resulting in the reduction of molecular oxygen to two molecules of water"/>
    <property type="evidence" value="ECO:0007669"/>
    <property type="project" value="InterPro"/>
</dbReference>
<sequence>MTSRKGATSIDQVESTLEKLTSLVEAKDQDKEFNASKEPPFTLGQIRATIPKHCWERSTTRSLCSVANDITLVVVLASVASIIDKWLKWALCWFAQGTMFWTLFVQNHVCGHISFSPSKHLNNFLGLIKHSFILVPYHDYRISHQSLYETLSVFPRLGRMQFPFPFYAYPFYLWCRTPGKSGTHYSPSRDLFNASEWKEVLTTTASWLVMVAILAAAVSHMGFLWTLKVYFVPYVVNIVDLLRHIPPPSRIREENSLVPRPGMELHSRRATAALKPLLGNYYQEPQRSGLIPVHLISILVKSFSEDHYVADEGDIVYYQKDTKGRGSESILRNRHHHQHHDLSTSSRLGLVHINPLRQSCHREKYRKFWHVIHDPFSMECEQSNGCL</sequence>
<proteinExistence type="inferred from homology"/>
<organism evidence="6">
    <name type="scientific">Physcomitrium patens</name>
    <name type="common">Spreading-leaved earth moss</name>
    <name type="synonym">Physcomitrella patens</name>
    <dbReference type="NCBI Taxonomy" id="3218"/>
    <lineage>
        <taxon>Eukaryota</taxon>
        <taxon>Viridiplantae</taxon>
        <taxon>Streptophyta</taxon>
        <taxon>Embryophyta</taxon>
        <taxon>Bryophyta</taxon>
        <taxon>Bryophytina</taxon>
        <taxon>Bryopsida</taxon>
        <taxon>Funariidae</taxon>
        <taxon>Funariales</taxon>
        <taxon>Funariaceae</taxon>
        <taxon>Physcomitrium</taxon>
    </lineage>
</organism>
<protein>
    <recommendedName>
        <fullName evidence="5">Fatty acid desaturase N-terminal domain-containing protein</fullName>
    </recommendedName>
</protein>
<dbReference type="STRING" id="3218.A0A2K1KQ60"/>
<reference evidence="7" key="3">
    <citation type="submission" date="2020-12" db="UniProtKB">
        <authorList>
            <consortium name="EnsemblPlants"/>
        </authorList>
    </citation>
    <scope>IDENTIFICATION</scope>
</reference>
<dbReference type="PANTHER" id="PTHR32100">
    <property type="entry name" value="OMEGA-6 FATTY ACID DESATURASE, CHLOROPLASTIC"/>
    <property type="match status" value="1"/>
</dbReference>
<keyword evidence="3" id="KW-0560">Oxidoreductase</keyword>
<evidence type="ECO:0000259" key="5">
    <source>
        <dbReference type="Pfam" id="PF11960"/>
    </source>
</evidence>
<dbReference type="InParanoid" id="A0A2K1KQ60"/>
<dbReference type="Gramene" id="Pp3c4_27400V3.1">
    <property type="protein sequence ID" value="Pp3c4_27400V3.1"/>
    <property type="gene ID" value="Pp3c4_27400"/>
</dbReference>
<reference evidence="6 8" key="1">
    <citation type="journal article" date="2008" name="Science">
        <title>The Physcomitrella genome reveals evolutionary insights into the conquest of land by plants.</title>
        <authorList>
            <person name="Rensing S."/>
            <person name="Lang D."/>
            <person name="Zimmer A."/>
            <person name="Terry A."/>
            <person name="Salamov A."/>
            <person name="Shapiro H."/>
            <person name="Nishiyama T."/>
            <person name="Perroud P.-F."/>
            <person name="Lindquist E."/>
            <person name="Kamisugi Y."/>
            <person name="Tanahashi T."/>
            <person name="Sakakibara K."/>
            <person name="Fujita T."/>
            <person name="Oishi K."/>
            <person name="Shin-I T."/>
            <person name="Kuroki Y."/>
            <person name="Toyoda A."/>
            <person name="Suzuki Y."/>
            <person name="Hashimoto A."/>
            <person name="Yamaguchi K."/>
            <person name="Sugano A."/>
            <person name="Kohara Y."/>
            <person name="Fujiyama A."/>
            <person name="Anterola A."/>
            <person name="Aoki S."/>
            <person name="Ashton N."/>
            <person name="Barbazuk W.B."/>
            <person name="Barker E."/>
            <person name="Bennetzen J."/>
            <person name="Bezanilla M."/>
            <person name="Blankenship R."/>
            <person name="Cho S.H."/>
            <person name="Dutcher S."/>
            <person name="Estelle M."/>
            <person name="Fawcett J.A."/>
            <person name="Gundlach H."/>
            <person name="Hanada K."/>
            <person name="Heyl A."/>
            <person name="Hicks K.A."/>
            <person name="Hugh J."/>
            <person name="Lohr M."/>
            <person name="Mayer K."/>
            <person name="Melkozernov A."/>
            <person name="Murata T."/>
            <person name="Nelson D."/>
            <person name="Pils B."/>
            <person name="Prigge M."/>
            <person name="Reiss B."/>
            <person name="Renner T."/>
            <person name="Rombauts S."/>
            <person name="Rushton P."/>
            <person name="Sanderfoot A."/>
            <person name="Schween G."/>
            <person name="Shiu S.-H."/>
            <person name="Stueber K."/>
            <person name="Theodoulou F.L."/>
            <person name="Tu H."/>
            <person name="Van de Peer Y."/>
            <person name="Verrier P.J."/>
            <person name="Waters E."/>
            <person name="Wood A."/>
            <person name="Yang L."/>
            <person name="Cove D."/>
            <person name="Cuming A."/>
            <person name="Hasebe M."/>
            <person name="Lucas S."/>
            <person name="Mishler D.B."/>
            <person name="Reski R."/>
            <person name="Grigoriev I."/>
            <person name="Quatrano R.S."/>
            <person name="Boore J.L."/>
        </authorList>
    </citation>
    <scope>NUCLEOTIDE SEQUENCE [LARGE SCALE GENOMIC DNA]</scope>
    <source>
        <strain evidence="7 8">cv. Gransden 2004</strain>
    </source>
</reference>
<dbReference type="AlphaFoldDB" id="A0A2K1KQ60"/>
<comment type="similarity">
    <text evidence="2">Belongs to the fatty acid desaturase type 1 family.</text>
</comment>
<dbReference type="GO" id="GO:0016491">
    <property type="term" value="F:oxidoreductase activity"/>
    <property type="evidence" value="ECO:0000318"/>
    <property type="project" value="GO_Central"/>
</dbReference>
<keyword evidence="8" id="KW-1185">Reference proteome</keyword>
<dbReference type="PaxDb" id="3218-PP1S115_79V6.1"/>
<evidence type="ECO:0000313" key="6">
    <source>
        <dbReference type="EMBL" id="PNR55915.1"/>
    </source>
</evidence>
<dbReference type="Pfam" id="PF11960">
    <property type="entry name" value="DUF3474"/>
    <property type="match status" value="1"/>
</dbReference>
<accession>A0A2K1KQ60</accession>
<dbReference type="Proteomes" id="UP000006727">
    <property type="component" value="Chromosome 4"/>
</dbReference>
<keyword evidence="4" id="KW-1133">Transmembrane helix</keyword>
<dbReference type="InterPro" id="IPR021863">
    <property type="entry name" value="FAS_N"/>
</dbReference>
<evidence type="ECO:0000256" key="1">
    <source>
        <dbReference type="ARBA" id="ARBA00004370"/>
    </source>
</evidence>